<gene>
    <name evidence="1" type="ORF">ASPWEDRAFT_208317</name>
</gene>
<dbReference type="VEuPathDB" id="FungiDB:ASPWEDRAFT_208317"/>
<dbReference type="OrthoDB" id="4326871at2759"/>
<name>A0A1L9RZR5_ASPWE</name>
<evidence type="ECO:0000313" key="2">
    <source>
        <dbReference type="Proteomes" id="UP000184383"/>
    </source>
</evidence>
<reference evidence="2" key="1">
    <citation type="journal article" date="2017" name="Genome Biol.">
        <title>Comparative genomics reveals high biological diversity and specific adaptations in the industrially and medically important fungal genus Aspergillus.</title>
        <authorList>
            <person name="de Vries R.P."/>
            <person name="Riley R."/>
            <person name="Wiebenga A."/>
            <person name="Aguilar-Osorio G."/>
            <person name="Amillis S."/>
            <person name="Uchima C.A."/>
            <person name="Anderluh G."/>
            <person name="Asadollahi M."/>
            <person name="Askin M."/>
            <person name="Barry K."/>
            <person name="Battaglia E."/>
            <person name="Bayram O."/>
            <person name="Benocci T."/>
            <person name="Braus-Stromeyer S.A."/>
            <person name="Caldana C."/>
            <person name="Canovas D."/>
            <person name="Cerqueira G.C."/>
            <person name="Chen F."/>
            <person name="Chen W."/>
            <person name="Choi C."/>
            <person name="Clum A."/>
            <person name="Dos Santos R.A."/>
            <person name="Damasio A.R."/>
            <person name="Diallinas G."/>
            <person name="Emri T."/>
            <person name="Fekete E."/>
            <person name="Flipphi M."/>
            <person name="Freyberg S."/>
            <person name="Gallo A."/>
            <person name="Gournas C."/>
            <person name="Habgood R."/>
            <person name="Hainaut M."/>
            <person name="Harispe M.L."/>
            <person name="Henrissat B."/>
            <person name="Hilden K.S."/>
            <person name="Hope R."/>
            <person name="Hossain A."/>
            <person name="Karabika E."/>
            <person name="Karaffa L."/>
            <person name="Karanyi Z."/>
            <person name="Krasevec N."/>
            <person name="Kuo A."/>
            <person name="Kusch H."/>
            <person name="LaButti K."/>
            <person name="Lagendijk E.L."/>
            <person name="Lapidus A."/>
            <person name="Levasseur A."/>
            <person name="Lindquist E."/>
            <person name="Lipzen A."/>
            <person name="Logrieco A.F."/>
            <person name="MacCabe A."/>
            <person name="Maekelae M.R."/>
            <person name="Malavazi I."/>
            <person name="Melin P."/>
            <person name="Meyer V."/>
            <person name="Mielnichuk N."/>
            <person name="Miskei M."/>
            <person name="Molnar A.P."/>
            <person name="Mule G."/>
            <person name="Ngan C.Y."/>
            <person name="Orejas M."/>
            <person name="Orosz E."/>
            <person name="Ouedraogo J.P."/>
            <person name="Overkamp K.M."/>
            <person name="Park H.-S."/>
            <person name="Perrone G."/>
            <person name="Piumi F."/>
            <person name="Punt P.J."/>
            <person name="Ram A.F."/>
            <person name="Ramon A."/>
            <person name="Rauscher S."/>
            <person name="Record E."/>
            <person name="Riano-Pachon D.M."/>
            <person name="Robert V."/>
            <person name="Roehrig J."/>
            <person name="Ruller R."/>
            <person name="Salamov A."/>
            <person name="Salih N.S."/>
            <person name="Samson R.A."/>
            <person name="Sandor E."/>
            <person name="Sanguinetti M."/>
            <person name="Schuetze T."/>
            <person name="Sepcic K."/>
            <person name="Shelest E."/>
            <person name="Sherlock G."/>
            <person name="Sophianopoulou V."/>
            <person name="Squina F.M."/>
            <person name="Sun H."/>
            <person name="Susca A."/>
            <person name="Todd R.B."/>
            <person name="Tsang A."/>
            <person name="Unkles S.E."/>
            <person name="van de Wiele N."/>
            <person name="van Rossen-Uffink D."/>
            <person name="Oliveira J.V."/>
            <person name="Vesth T.C."/>
            <person name="Visser J."/>
            <person name="Yu J.-H."/>
            <person name="Zhou M."/>
            <person name="Andersen M.R."/>
            <person name="Archer D.B."/>
            <person name="Baker S.E."/>
            <person name="Benoit I."/>
            <person name="Brakhage A.A."/>
            <person name="Braus G.H."/>
            <person name="Fischer R."/>
            <person name="Frisvad J.C."/>
            <person name="Goldman G.H."/>
            <person name="Houbraken J."/>
            <person name="Oakley B."/>
            <person name="Pocsi I."/>
            <person name="Scazzocchio C."/>
            <person name="Seiboth B."/>
            <person name="vanKuyk P.A."/>
            <person name="Wortman J."/>
            <person name="Dyer P.S."/>
            <person name="Grigoriev I.V."/>
        </authorList>
    </citation>
    <scope>NUCLEOTIDE SEQUENCE [LARGE SCALE GENOMIC DNA]</scope>
    <source>
        <strain evidence="2">DTO 134E9</strain>
    </source>
</reference>
<proteinExistence type="predicted"/>
<dbReference type="EMBL" id="KV878209">
    <property type="protein sequence ID" value="OJJ40405.1"/>
    <property type="molecule type" value="Genomic_DNA"/>
</dbReference>
<keyword evidence="2" id="KW-1185">Reference proteome</keyword>
<protein>
    <submittedName>
        <fullName evidence="1">Uncharacterized protein</fullName>
    </submittedName>
</protein>
<accession>A0A1L9RZR5</accession>
<organism evidence="1 2">
    <name type="scientific">Aspergillus wentii DTO 134E9</name>
    <dbReference type="NCBI Taxonomy" id="1073089"/>
    <lineage>
        <taxon>Eukaryota</taxon>
        <taxon>Fungi</taxon>
        <taxon>Dikarya</taxon>
        <taxon>Ascomycota</taxon>
        <taxon>Pezizomycotina</taxon>
        <taxon>Eurotiomycetes</taxon>
        <taxon>Eurotiomycetidae</taxon>
        <taxon>Eurotiales</taxon>
        <taxon>Aspergillaceae</taxon>
        <taxon>Aspergillus</taxon>
        <taxon>Aspergillus subgen. Cremei</taxon>
    </lineage>
</organism>
<evidence type="ECO:0000313" key="1">
    <source>
        <dbReference type="EMBL" id="OJJ40405.1"/>
    </source>
</evidence>
<sequence>MTTKTPDHFPPNHEPITISFRKTASLVGALASLKALHAVVFVFKVKPESVQHAISRKEHRIVDISLSAIPDSLYRLKNEIDFAASTEGAHAPNNTPSECGCMDIKATTTEEDKPSSCFHSPIMQVSSSISPAIRMSQCILTPSADRPMESIPANTTGHAIDPVQIASESVYSPVVRRSETEGVIQSESSGLPENTPIIPSQYVQIVPYSQSRRSSLDFTELQLSNDSRARMKDLHSIRSVESYPGKFPVSDGLEFSSLASAQHRLRGRGTTSVRPFSDM</sequence>
<dbReference type="GeneID" id="63748135"/>
<dbReference type="AlphaFoldDB" id="A0A1L9RZR5"/>
<dbReference type="Proteomes" id="UP000184383">
    <property type="component" value="Unassembled WGS sequence"/>
</dbReference>
<dbReference type="RefSeq" id="XP_040694081.1">
    <property type="nucleotide sequence ID" value="XM_040832287.1"/>
</dbReference>